<evidence type="ECO:0000256" key="1">
    <source>
        <dbReference type="SAM" id="Phobius"/>
    </source>
</evidence>
<dbReference type="GeneID" id="6097207"/>
<evidence type="ECO:0000313" key="4">
    <source>
        <dbReference type="Proteomes" id="UP000006672"/>
    </source>
</evidence>
<accession>A0A0J9YB46</accession>
<dbReference type="OMA" id="MKEHHIR"/>
<keyword evidence="1" id="KW-1133">Transmembrane helix</keyword>
<name>A0A0J9YB46_BRUMA</name>
<protein>
    <submittedName>
        <fullName evidence="2 5">Bm9589</fullName>
    </submittedName>
</protein>
<accession>A0A4E9FEK5</accession>
<dbReference type="CTD" id="6097207"/>
<gene>
    <name evidence="2 5 6" type="ORF">Bm9589</name>
    <name evidence="3" type="ORF">BM_BM9589</name>
    <name evidence="2" type="ORF">BM_Bm9589</name>
</gene>
<feature type="transmembrane region" description="Helical" evidence="1">
    <location>
        <begin position="127"/>
        <end position="147"/>
    </location>
</feature>
<dbReference type="AlphaFoldDB" id="A0A0J9YB46"/>
<sequence length="268" mass="30573">MFGDENRNSLLATVIFRPLYMRKWLDYLKSASNDVNDSNSACVNVAASGQNDDESTFSSSYMFKRLKEFCTDENINFEKWITLKSMKGAFFGQTVLSVITGAILAKANQQNMRSFPDSNISNGLRKCLTKSIFSGAAMAVNIGFIMISITEFARWREYFSIWTVPCATTVIPAILSYSLSVKPLQAIQSGLMLGVLSSLAIFSASLFYDLSTDEIYQCVKNNIEIELKKERESELYRFMKEHHIRSKWFGKWMLNRSRVDDDIDDDLF</sequence>
<evidence type="ECO:0000313" key="3">
    <source>
        <dbReference type="EMBL" id="VIO95247.1"/>
    </source>
</evidence>
<keyword evidence="1" id="KW-0472">Membrane</keyword>
<reference evidence="2 4" key="1">
    <citation type="journal article" date="2007" name="Science">
        <title>Draft genome of the filarial nematode parasite Brugia malayi.</title>
        <authorList>
            <person name="Ghedin E."/>
            <person name="Wang S."/>
            <person name="Spiro D."/>
            <person name="Caler E."/>
            <person name="Zhao Q."/>
            <person name="Crabtree J."/>
            <person name="Allen J.E."/>
            <person name="Delcher A.L."/>
            <person name="Guiliano D.B."/>
            <person name="Miranda-Saavedra D."/>
            <person name="Angiuoli S.V."/>
            <person name="Creasy T."/>
            <person name="Amedeo P."/>
            <person name="Haas B."/>
            <person name="El-Sayed N.M."/>
            <person name="Wortman J.R."/>
            <person name="Feldblyum T."/>
            <person name="Tallon L."/>
            <person name="Schatz M."/>
            <person name="Shumway M."/>
            <person name="Koo H."/>
            <person name="Salzberg S.L."/>
            <person name="Schobel S."/>
            <person name="Pertea M."/>
            <person name="Pop M."/>
            <person name="White O."/>
            <person name="Barton G.J."/>
            <person name="Carlow C.K."/>
            <person name="Crawford M.J."/>
            <person name="Daub J."/>
            <person name="Dimmic M.W."/>
            <person name="Estes C.F."/>
            <person name="Foster J.M."/>
            <person name="Ganatra M."/>
            <person name="Gregory W.F."/>
            <person name="Johnson N.M."/>
            <person name="Jin J."/>
            <person name="Komuniecki R."/>
            <person name="Korf I."/>
            <person name="Kumar S."/>
            <person name="Laney S."/>
            <person name="Li B.W."/>
            <person name="Li W."/>
            <person name="Lindblom T.H."/>
            <person name="Lustigman S."/>
            <person name="Ma D."/>
            <person name="Maina C.V."/>
            <person name="Martin D.M."/>
            <person name="McCarter J.P."/>
            <person name="McReynolds L."/>
            <person name="Mitreva M."/>
            <person name="Nutman T.B."/>
            <person name="Parkinson J."/>
            <person name="Peregrin-Alvarez J.M."/>
            <person name="Poole C."/>
            <person name="Ren Q."/>
            <person name="Saunders L."/>
            <person name="Sluder A.E."/>
            <person name="Smith K."/>
            <person name="Stanke M."/>
            <person name="Unnasch T.R."/>
            <person name="Ware J."/>
            <person name="Wei A.D."/>
            <person name="Weil G."/>
            <person name="Williams D.J."/>
            <person name="Zhang Y."/>
            <person name="Williams S.A."/>
            <person name="Fraser-Liggett C."/>
            <person name="Slatko B."/>
            <person name="Blaxter M.L."/>
            <person name="Scott A.L."/>
        </authorList>
    </citation>
    <scope>NUCLEOTIDE SEQUENCE</scope>
    <source>
        <strain evidence="2 4">FR3</strain>
    </source>
</reference>
<evidence type="ECO:0000313" key="2">
    <source>
        <dbReference type="EMBL" id="CDQ05639.1"/>
    </source>
</evidence>
<organism evidence="2">
    <name type="scientific">Brugia malayi</name>
    <name type="common">Filarial nematode worm</name>
    <dbReference type="NCBI Taxonomy" id="6279"/>
    <lineage>
        <taxon>Eukaryota</taxon>
        <taxon>Metazoa</taxon>
        <taxon>Ecdysozoa</taxon>
        <taxon>Nematoda</taxon>
        <taxon>Chromadorea</taxon>
        <taxon>Rhabditida</taxon>
        <taxon>Spirurina</taxon>
        <taxon>Spiruromorpha</taxon>
        <taxon>Filarioidea</taxon>
        <taxon>Onchocercidae</taxon>
        <taxon>Brugia</taxon>
    </lineage>
</organism>
<proteinExistence type="predicted"/>
<feature type="transmembrane region" description="Helical" evidence="1">
    <location>
        <begin position="159"/>
        <end position="179"/>
    </location>
</feature>
<evidence type="ECO:0000313" key="6">
    <source>
        <dbReference type="WormBase" id="Bm9589"/>
    </source>
</evidence>
<keyword evidence="4" id="KW-1185">Reference proteome</keyword>
<reference evidence="2" key="2">
    <citation type="submission" date="2012-12" db="EMBL/GenBank/DDBJ databases">
        <authorList>
            <person name="Gao Y.W."/>
            <person name="Fan S.T."/>
            <person name="Sun H.T."/>
            <person name="Wang Z."/>
            <person name="Gao X.L."/>
            <person name="Li Y.G."/>
            <person name="Wang T.C."/>
            <person name="Zhang K."/>
            <person name="Xu W.W."/>
            <person name="Yu Z.J."/>
            <person name="Xia X.Z."/>
        </authorList>
    </citation>
    <scope>NUCLEOTIDE SEQUENCE</scope>
    <source>
        <strain evidence="2">FR3</strain>
    </source>
</reference>
<reference evidence="5" key="4">
    <citation type="submission" date="2019-12" db="UniProtKB">
        <authorList>
            <consortium name="WormBaseParasite"/>
        </authorList>
    </citation>
    <scope>IDENTIFICATION</scope>
</reference>
<evidence type="ECO:0000313" key="5">
    <source>
        <dbReference type="WBParaSite" id="Bm9589.1"/>
    </source>
</evidence>
<dbReference type="STRING" id="6279.A0A0J9YB46"/>
<dbReference type="RefSeq" id="XP_001893754.2">
    <property type="nucleotide sequence ID" value="XM_001893719.2"/>
</dbReference>
<dbReference type="FunCoup" id="A0A0J9YB46">
    <property type="interactions" value="164"/>
</dbReference>
<feature type="transmembrane region" description="Helical" evidence="1">
    <location>
        <begin position="88"/>
        <end position="107"/>
    </location>
</feature>
<dbReference type="KEGG" id="bmy:BM_BM9589"/>
<keyword evidence="1" id="KW-0812">Transmembrane</keyword>
<reference evidence="3" key="3">
    <citation type="submission" date="2019-04" db="EMBL/GenBank/DDBJ databases">
        <authorList>
            <person name="Howe K."/>
            <person name="Paulini M."/>
            <person name="Williams G."/>
        </authorList>
    </citation>
    <scope>NUCLEOTIDE SEQUENCE [LARGE SCALE GENOMIC DNA]</scope>
    <source>
        <strain evidence="3">FR3</strain>
    </source>
</reference>
<dbReference type="OrthoDB" id="5835649at2759"/>
<dbReference type="EMBL" id="CAAKNF010000194">
    <property type="protein sequence ID" value="VIO95247.1"/>
    <property type="molecule type" value="Genomic_DNA"/>
</dbReference>
<feature type="transmembrane region" description="Helical" evidence="1">
    <location>
        <begin position="191"/>
        <end position="208"/>
    </location>
</feature>
<dbReference type="WBParaSite" id="Bm9589.1">
    <property type="protein sequence ID" value="Bm9589.1"/>
    <property type="gene ID" value="WBGene00229850"/>
</dbReference>
<dbReference type="EMBL" id="LN856925">
    <property type="protein sequence ID" value="CDQ05639.1"/>
    <property type="molecule type" value="Genomic_DNA"/>
</dbReference>
<dbReference type="WormBase" id="Bm9589">
    <property type="protein sequence ID" value="BM26143"/>
    <property type="gene ID" value="WBGene00229850"/>
</dbReference>
<dbReference type="Proteomes" id="UP000006672">
    <property type="component" value="Unassembled WGS sequence"/>
</dbReference>